<keyword evidence="3" id="KW-1185">Reference proteome</keyword>
<comment type="caution">
    <text evidence="2">The sequence shown here is derived from an EMBL/GenBank/DDBJ whole genome shotgun (WGS) entry which is preliminary data.</text>
</comment>
<accession>A0A7J7IB23</accession>
<evidence type="ECO:0000313" key="3">
    <source>
        <dbReference type="Proteomes" id="UP000593564"/>
    </source>
</evidence>
<protein>
    <submittedName>
        <fullName evidence="2">Uncharacterized protein</fullName>
    </submittedName>
</protein>
<dbReference type="Proteomes" id="UP000593564">
    <property type="component" value="Unassembled WGS sequence"/>
</dbReference>
<evidence type="ECO:0000256" key="1">
    <source>
        <dbReference type="SAM" id="Coils"/>
    </source>
</evidence>
<feature type="coiled-coil region" evidence="1">
    <location>
        <begin position="124"/>
        <end position="180"/>
    </location>
</feature>
<evidence type="ECO:0000313" key="2">
    <source>
        <dbReference type="EMBL" id="KAF5962129.1"/>
    </source>
</evidence>
<keyword evidence="1" id="KW-0175">Coiled coil</keyword>
<reference evidence="2 3" key="2">
    <citation type="submission" date="2020-07" db="EMBL/GenBank/DDBJ databases">
        <title>Genome assembly of wild tea tree DASZ reveals pedigree and selection history of tea varieties.</title>
        <authorList>
            <person name="Zhang W."/>
        </authorList>
    </citation>
    <scope>NUCLEOTIDE SEQUENCE [LARGE SCALE GENOMIC DNA]</scope>
    <source>
        <strain evidence="3">cv. G240</strain>
        <tissue evidence="2">Leaf</tissue>
    </source>
</reference>
<dbReference type="InterPro" id="IPR021042">
    <property type="entry name" value="Herpes_UL139_cytomegalovirus"/>
</dbReference>
<gene>
    <name evidence="2" type="ORF">HYC85_003338</name>
</gene>
<dbReference type="PANTHER" id="PTHR37214">
    <property type="entry name" value="CYTOMEGALOVIRUS UL139 PROTEIN"/>
    <property type="match status" value="1"/>
</dbReference>
<organism evidence="2 3">
    <name type="scientific">Camellia sinensis</name>
    <name type="common">Tea plant</name>
    <name type="synonym">Thea sinensis</name>
    <dbReference type="NCBI Taxonomy" id="4442"/>
    <lineage>
        <taxon>Eukaryota</taxon>
        <taxon>Viridiplantae</taxon>
        <taxon>Streptophyta</taxon>
        <taxon>Embryophyta</taxon>
        <taxon>Tracheophyta</taxon>
        <taxon>Spermatophyta</taxon>
        <taxon>Magnoliopsida</taxon>
        <taxon>eudicotyledons</taxon>
        <taxon>Gunneridae</taxon>
        <taxon>Pentapetalae</taxon>
        <taxon>asterids</taxon>
        <taxon>Ericales</taxon>
        <taxon>Theaceae</taxon>
        <taxon>Camellia</taxon>
    </lineage>
</organism>
<dbReference type="Pfam" id="PF12507">
    <property type="entry name" value="HCMV_UL139"/>
    <property type="match status" value="1"/>
</dbReference>
<proteinExistence type="predicted"/>
<sequence>MALPSGFRERLEQMEQTRNQRLSLLQEVQITKSQLLTTRLSNIRFMEQRCLKLDQKITSQRCTISSLKSEIDTLNSKYDHNLQHIRVLKCEVEELVELEKEKERFYGLKRCEMEEFWAHVENFAVDCRMEVQELRNRVNELKSSFVELQGNNGYLSSAEIAAAEMRKSELLAAKENLDRSLASNYQIKAQLQKQLHCMLLDKTKK</sequence>
<name>A0A7J7IB23_CAMSI</name>
<dbReference type="PANTHER" id="PTHR37214:SF2">
    <property type="entry name" value="CYTOMEGALOVIRUS UL139 PROTEIN"/>
    <property type="match status" value="1"/>
</dbReference>
<dbReference type="AlphaFoldDB" id="A0A7J7IB23"/>
<reference evidence="3" key="1">
    <citation type="journal article" date="2020" name="Nat. Commun.">
        <title>Genome assembly of wild tea tree DASZ reveals pedigree and selection history of tea varieties.</title>
        <authorList>
            <person name="Zhang W."/>
            <person name="Zhang Y."/>
            <person name="Qiu H."/>
            <person name="Guo Y."/>
            <person name="Wan H."/>
            <person name="Zhang X."/>
            <person name="Scossa F."/>
            <person name="Alseekh S."/>
            <person name="Zhang Q."/>
            <person name="Wang P."/>
            <person name="Xu L."/>
            <person name="Schmidt M.H."/>
            <person name="Jia X."/>
            <person name="Li D."/>
            <person name="Zhu A."/>
            <person name="Guo F."/>
            <person name="Chen W."/>
            <person name="Ni D."/>
            <person name="Usadel B."/>
            <person name="Fernie A.R."/>
            <person name="Wen W."/>
        </authorList>
    </citation>
    <scope>NUCLEOTIDE SEQUENCE [LARGE SCALE GENOMIC DNA]</scope>
    <source>
        <strain evidence="3">cv. G240</strain>
    </source>
</reference>
<dbReference type="EMBL" id="JACBKZ010000001">
    <property type="protein sequence ID" value="KAF5962129.1"/>
    <property type="molecule type" value="Genomic_DNA"/>
</dbReference>